<protein>
    <submittedName>
        <fullName evidence="2">7051_t:CDS:1</fullName>
    </submittedName>
</protein>
<keyword evidence="3" id="KW-1185">Reference proteome</keyword>
<accession>A0A9N9HVW7</accession>
<dbReference type="EMBL" id="CAJVPV010018611">
    <property type="protein sequence ID" value="CAG8707941.1"/>
    <property type="molecule type" value="Genomic_DNA"/>
</dbReference>
<dbReference type="OrthoDB" id="2343239at2759"/>
<evidence type="ECO:0000313" key="2">
    <source>
        <dbReference type="EMBL" id="CAG8707941.1"/>
    </source>
</evidence>
<keyword evidence="1" id="KW-0472">Membrane</keyword>
<comment type="caution">
    <text evidence="2">The sequence shown here is derived from an EMBL/GenBank/DDBJ whole genome shotgun (WGS) entry which is preliminary data.</text>
</comment>
<keyword evidence="1" id="KW-0812">Transmembrane</keyword>
<feature type="non-terminal residue" evidence="2">
    <location>
        <position position="234"/>
    </location>
</feature>
<keyword evidence="1" id="KW-1133">Transmembrane helix</keyword>
<evidence type="ECO:0000256" key="1">
    <source>
        <dbReference type="SAM" id="Phobius"/>
    </source>
</evidence>
<reference evidence="2" key="1">
    <citation type="submission" date="2021-06" db="EMBL/GenBank/DDBJ databases">
        <authorList>
            <person name="Kallberg Y."/>
            <person name="Tangrot J."/>
            <person name="Rosling A."/>
        </authorList>
    </citation>
    <scope>NUCLEOTIDE SEQUENCE</scope>
    <source>
        <strain evidence="2">CL551</strain>
    </source>
</reference>
<organism evidence="2 3">
    <name type="scientific">Acaulospora morrowiae</name>
    <dbReference type="NCBI Taxonomy" id="94023"/>
    <lineage>
        <taxon>Eukaryota</taxon>
        <taxon>Fungi</taxon>
        <taxon>Fungi incertae sedis</taxon>
        <taxon>Mucoromycota</taxon>
        <taxon>Glomeromycotina</taxon>
        <taxon>Glomeromycetes</taxon>
        <taxon>Diversisporales</taxon>
        <taxon>Acaulosporaceae</taxon>
        <taxon>Acaulospora</taxon>
    </lineage>
</organism>
<feature type="transmembrane region" description="Helical" evidence="1">
    <location>
        <begin position="203"/>
        <end position="226"/>
    </location>
</feature>
<proteinExistence type="predicted"/>
<gene>
    <name evidence="2" type="ORF">AMORRO_LOCUS12530</name>
</gene>
<dbReference type="Proteomes" id="UP000789342">
    <property type="component" value="Unassembled WGS sequence"/>
</dbReference>
<sequence length="234" mass="26666">MENYKVLIYKLLDPIPQYVLGCLPALGIIGESPANRFTEKVTWLLRCLGCPFTALFYSINIGSKKESRCFYWLSSSRFVTDKGSRLRYRPFGFNACEIQNADDPDIKKCVEQCTATASVLERWSSLVSAYFIVVGMLALISKATGKVSCPDWPYIPSLFSWTIPAICRRAFSGNIVIKDPDDIFKDHYVIVRENKNRRIHKRFTVFVTAFVAMFYPLITLSLAYYAPPIGYGCR</sequence>
<name>A0A9N9HVW7_9GLOM</name>
<evidence type="ECO:0000313" key="3">
    <source>
        <dbReference type="Proteomes" id="UP000789342"/>
    </source>
</evidence>
<dbReference type="AlphaFoldDB" id="A0A9N9HVW7"/>